<proteinExistence type="predicted"/>
<dbReference type="Proteomes" id="UP001595075">
    <property type="component" value="Unassembled WGS sequence"/>
</dbReference>
<feature type="region of interest" description="Disordered" evidence="1">
    <location>
        <begin position="55"/>
        <end position="85"/>
    </location>
</feature>
<sequence length="85" mass="9753">MFVLPFFTRFTPLLLILEPPKQSRHIHRHLDQEERLQINHPPVYFSTNKSIASYSQGLTRPSGQHGLFQARSGERRGQGGSPPLF</sequence>
<evidence type="ECO:0000313" key="3">
    <source>
        <dbReference type="Proteomes" id="UP001595075"/>
    </source>
</evidence>
<feature type="non-terminal residue" evidence="2">
    <location>
        <position position="85"/>
    </location>
</feature>
<keyword evidence="3" id="KW-1185">Reference proteome</keyword>
<name>A0ABR4CEQ8_9HELO</name>
<comment type="caution">
    <text evidence="2">The sequence shown here is derived from an EMBL/GenBank/DDBJ whole genome shotgun (WGS) entry which is preliminary data.</text>
</comment>
<organism evidence="2 3">
    <name type="scientific">Oculimacula yallundae</name>
    <dbReference type="NCBI Taxonomy" id="86028"/>
    <lineage>
        <taxon>Eukaryota</taxon>
        <taxon>Fungi</taxon>
        <taxon>Dikarya</taxon>
        <taxon>Ascomycota</taxon>
        <taxon>Pezizomycotina</taxon>
        <taxon>Leotiomycetes</taxon>
        <taxon>Helotiales</taxon>
        <taxon>Ploettnerulaceae</taxon>
        <taxon>Oculimacula</taxon>
    </lineage>
</organism>
<evidence type="ECO:0008006" key="4">
    <source>
        <dbReference type="Google" id="ProtNLM"/>
    </source>
</evidence>
<reference evidence="2 3" key="1">
    <citation type="journal article" date="2024" name="Commun. Biol.">
        <title>Comparative genomic analysis of thermophilic fungi reveals convergent evolutionary adaptations and gene losses.</title>
        <authorList>
            <person name="Steindorff A.S."/>
            <person name="Aguilar-Pontes M.V."/>
            <person name="Robinson A.J."/>
            <person name="Andreopoulos B."/>
            <person name="LaButti K."/>
            <person name="Kuo A."/>
            <person name="Mondo S."/>
            <person name="Riley R."/>
            <person name="Otillar R."/>
            <person name="Haridas S."/>
            <person name="Lipzen A."/>
            <person name="Grimwood J."/>
            <person name="Schmutz J."/>
            <person name="Clum A."/>
            <person name="Reid I.D."/>
            <person name="Moisan M.C."/>
            <person name="Butler G."/>
            <person name="Nguyen T.T.M."/>
            <person name="Dewar K."/>
            <person name="Conant G."/>
            <person name="Drula E."/>
            <person name="Henrissat B."/>
            <person name="Hansel C."/>
            <person name="Singer S."/>
            <person name="Hutchinson M.I."/>
            <person name="de Vries R.P."/>
            <person name="Natvig D.O."/>
            <person name="Powell A.J."/>
            <person name="Tsang A."/>
            <person name="Grigoriev I.V."/>
        </authorList>
    </citation>
    <scope>NUCLEOTIDE SEQUENCE [LARGE SCALE GENOMIC DNA]</scope>
    <source>
        <strain evidence="2 3">CBS 494.80</strain>
    </source>
</reference>
<gene>
    <name evidence="2" type="ORF">VTL71DRAFT_16528</name>
</gene>
<accession>A0ABR4CEQ8</accession>
<evidence type="ECO:0000256" key="1">
    <source>
        <dbReference type="SAM" id="MobiDB-lite"/>
    </source>
</evidence>
<protein>
    <recommendedName>
        <fullName evidence="4">Secreted protein</fullName>
    </recommendedName>
</protein>
<dbReference type="EMBL" id="JAZHXI010000009">
    <property type="protein sequence ID" value="KAL2068430.1"/>
    <property type="molecule type" value="Genomic_DNA"/>
</dbReference>
<evidence type="ECO:0000313" key="2">
    <source>
        <dbReference type="EMBL" id="KAL2068430.1"/>
    </source>
</evidence>